<dbReference type="Pfam" id="PF12274">
    <property type="entry name" value="DUF3615"/>
    <property type="match status" value="1"/>
</dbReference>
<protein>
    <submittedName>
        <fullName evidence="2">Expressed protein</fullName>
    </submittedName>
</protein>
<reference evidence="2" key="3">
    <citation type="submission" date="2006-01" db="EMBL/GenBank/DDBJ databases">
        <authorList>
            <person name="Buell R."/>
        </authorList>
    </citation>
    <scope>NUCLEOTIDE SEQUENCE</scope>
</reference>
<feature type="domain" description="DUF3615" evidence="1">
    <location>
        <begin position="54"/>
        <end position="96"/>
    </location>
</feature>
<evidence type="ECO:0000259" key="1">
    <source>
        <dbReference type="Pfam" id="PF12274"/>
    </source>
</evidence>
<dbReference type="PANTHER" id="PTHR34710:SF10">
    <property type="entry name" value="EXPRESSED PROTEIN"/>
    <property type="match status" value="1"/>
</dbReference>
<gene>
    <name evidence="2" type="ordered locus">LOC_Os12g01620</name>
</gene>
<proteinExistence type="predicted"/>
<dbReference type="InterPro" id="IPR022059">
    <property type="entry name" value="DUF3615"/>
</dbReference>
<dbReference type="EMBL" id="DP000011">
    <property type="protein sequence ID" value="ABG21848.1"/>
    <property type="molecule type" value="Genomic_DNA"/>
</dbReference>
<sequence length="204" mass="22407">MRSNYDCTTTCVSTSVSSSGTTRILLQYLLCTQKGSVTSSSLSMSATLSTITMPNTQGQVWFHINFWARSRKSKKIKRFFAEVHYKPPSSSSSVCSYLPFPVPGAERPPSSSSVSSDLLLPLPIPVVEACTIIEEPLGQYRKSCAFCRGHLDILHPMGRKFVCGNDKDRFEQQLLPCGSIGLEMPFTCRLGPASVNSSHGEKED</sequence>
<evidence type="ECO:0000313" key="2">
    <source>
        <dbReference type="EMBL" id="ABG21848.1"/>
    </source>
</evidence>
<organism evidence="2">
    <name type="scientific">Oryza sativa subsp. japonica</name>
    <name type="common">Rice</name>
    <dbReference type="NCBI Taxonomy" id="39947"/>
    <lineage>
        <taxon>Eukaryota</taxon>
        <taxon>Viridiplantae</taxon>
        <taxon>Streptophyta</taxon>
        <taxon>Embryophyta</taxon>
        <taxon>Tracheophyta</taxon>
        <taxon>Spermatophyta</taxon>
        <taxon>Magnoliopsida</taxon>
        <taxon>Liliopsida</taxon>
        <taxon>Poales</taxon>
        <taxon>Poaceae</taxon>
        <taxon>BOP clade</taxon>
        <taxon>Oryzoideae</taxon>
        <taxon>Oryzeae</taxon>
        <taxon>Oryzinae</taxon>
        <taxon>Oryza</taxon>
        <taxon>Oryza sativa</taxon>
    </lineage>
</organism>
<dbReference type="PANTHER" id="PTHR34710">
    <property type="entry name" value="OS03G0834100 PROTEIN"/>
    <property type="match status" value="1"/>
</dbReference>
<reference evidence="2" key="1">
    <citation type="journal article" date="2005" name="BMC Biol.">
        <title>The sequence of rice chromosomes 11 and 12, rich in disease resistance genes and recent gene duplications.</title>
        <authorList>
            <consortium name="The rice chromosomes 11 and 12 sequencing consortia"/>
        </authorList>
    </citation>
    <scope>NUCLEOTIDE SEQUENCE [LARGE SCALE GENOMIC DNA]</scope>
</reference>
<name>H2KWU1_ORYSJ</name>
<reference evidence="2" key="2">
    <citation type="submission" date="2005-04" db="EMBL/GenBank/DDBJ databases">
        <authorList>
            <person name="Buell C.R."/>
            <person name="Wing R.A."/>
            <person name="McCombie W.A."/>
            <person name="Ouyang S."/>
        </authorList>
    </citation>
    <scope>NUCLEOTIDE SEQUENCE</scope>
</reference>
<accession>H2KWU1</accession>
<dbReference type="AlphaFoldDB" id="H2KWU1"/>